<proteinExistence type="predicted"/>
<dbReference type="Pfam" id="PF12840">
    <property type="entry name" value="HTH_20"/>
    <property type="match status" value="1"/>
</dbReference>
<gene>
    <name evidence="2" type="ORF">GGR95_000988</name>
</gene>
<dbReference type="InterPro" id="IPR036388">
    <property type="entry name" value="WH-like_DNA-bd_sf"/>
</dbReference>
<name>A0A7W6E7B0_9RHOB</name>
<organism evidence="2 3">
    <name type="scientific">Sulfitobacter undariae</name>
    <dbReference type="NCBI Taxonomy" id="1563671"/>
    <lineage>
        <taxon>Bacteria</taxon>
        <taxon>Pseudomonadati</taxon>
        <taxon>Pseudomonadota</taxon>
        <taxon>Alphaproteobacteria</taxon>
        <taxon>Rhodobacterales</taxon>
        <taxon>Roseobacteraceae</taxon>
        <taxon>Sulfitobacter</taxon>
    </lineage>
</organism>
<dbReference type="AlphaFoldDB" id="A0A7W6E7B0"/>
<dbReference type="InterPro" id="IPR001845">
    <property type="entry name" value="HTH_ArsR_DNA-bd_dom"/>
</dbReference>
<protein>
    <submittedName>
        <fullName evidence="2">DNA-binding transcriptional ArsR family regulator</fullName>
    </submittedName>
</protein>
<keyword evidence="3" id="KW-1185">Reference proteome</keyword>
<dbReference type="NCBIfam" id="NF033788">
    <property type="entry name" value="HTH_metalloreg"/>
    <property type="match status" value="1"/>
</dbReference>
<dbReference type="SMART" id="SM00418">
    <property type="entry name" value="HTH_ARSR"/>
    <property type="match status" value="1"/>
</dbReference>
<accession>A0A7W6E7B0</accession>
<dbReference type="InterPro" id="IPR036390">
    <property type="entry name" value="WH_DNA-bd_sf"/>
</dbReference>
<reference evidence="2 3" key="1">
    <citation type="submission" date="2020-08" db="EMBL/GenBank/DDBJ databases">
        <title>Genomic Encyclopedia of Type Strains, Phase IV (KMG-IV): sequencing the most valuable type-strain genomes for metagenomic binning, comparative biology and taxonomic classification.</title>
        <authorList>
            <person name="Goeker M."/>
        </authorList>
    </citation>
    <scope>NUCLEOTIDE SEQUENCE [LARGE SCALE GENOMIC DNA]</scope>
    <source>
        <strain evidence="2 3">DSM 102234</strain>
    </source>
</reference>
<dbReference type="PANTHER" id="PTHR38600">
    <property type="entry name" value="TRANSCRIPTIONAL REGULATORY PROTEIN"/>
    <property type="match status" value="1"/>
</dbReference>
<evidence type="ECO:0000313" key="3">
    <source>
        <dbReference type="Proteomes" id="UP000530268"/>
    </source>
</evidence>
<dbReference type="Proteomes" id="UP000530268">
    <property type="component" value="Unassembled WGS sequence"/>
</dbReference>
<sequence length="119" mass="13520">MNTNDDMDSIFHALAHTTRRAMLDHVRATPGLTVGKLASNFDVSRIAVMNHLAVLEKANLIISEKDGRSRKLYLNAMPIQDIHERWTDTYSAHWADRVNIIKHAAETAARKLTRDNDNE</sequence>
<dbReference type="PANTHER" id="PTHR38600:SF1">
    <property type="entry name" value="TRANSCRIPTIONAL REGULATORY PROTEIN"/>
    <property type="match status" value="1"/>
</dbReference>
<keyword evidence="2" id="KW-0238">DNA-binding</keyword>
<dbReference type="Gene3D" id="1.10.10.10">
    <property type="entry name" value="Winged helix-like DNA-binding domain superfamily/Winged helix DNA-binding domain"/>
    <property type="match status" value="1"/>
</dbReference>
<dbReference type="PROSITE" id="PS50987">
    <property type="entry name" value="HTH_ARSR_2"/>
    <property type="match status" value="1"/>
</dbReference>
<feature type="domain" description="HTH arsR-type" evidence="1">
    <location>
        <begin position="1"/>
        <end position="94"/>
    </location>
</feature>
<comment type="caution">
    <text evidence="2">The sequence shown here is derived from an EMBL/GenBank/DDBJ whole genome shotgun (WGS) entry which is preliminary data.</text>
</comment>
<dbReference type="GO" id="GO:0003677">
    <property type="term" value="F:DNA binding"/>
    <property type="evidence" value="ECO:0007669"/>
    <property type="project" value="UniProtKB-KW"/>
</dbReference>
<dbReference type="GO" id="GO:0003700">
    <property type="term" value="F:DNA-binding transcription factor activity"/>
    <property type="evidence" value="ECO:0007669"/>
    <property type="project" value="InterPro"/>
</dbReference>
<evidence type="ECO:0000313" key="2">
    <source>
        <dbReference type="EMBL" id="MBB3993360.1"/>
    </source>
</evidence>
<evidence type="ECO:0000259" key="1">
    <source>
        <dbReference type="PROSITE" id="PS50987"/>
    </source>
</evidence>
<dbReference type="SUPFAM" id="SSF46785">
    <property type="entry name" value="Winged helix' DNA-binding domain"/>
    <property type="match status" value="1"/>
</dbReference>
<dbReference type="RefSeq" id="WP_184563358.1">
    <property type="nucleotide sequence ID" value="NZ_JACIEI010000002.1"/>
</dbReference>
<dbReference type="EMBL" id="JACIEI010000002">
    <property type="protein sequence ID" value="MBB3993360.1"/>
    <property type="molecule type" value="Genomic_DNA"/>
</dbReference>
<dbReference type="CDD" id="cd00090">
    <property type="entry name" value="HTH_ARSR"/>
    <property type="match status" value="1"/>
</dbReference>
<dbReference type="InterPro" id="IPR011991">
    <property type="entry name" value="ArsR-like_HTH"/>
</dbReference>